<dbReference type="Gene3D" id="3.90.600.20">
    <property type="match status" value="1"/>
</dbReference>
<organism evidence="10 11">
    <name type="scientific">Halorubrum saccharovorum DSM 1137</name>
    <dbReference type="NCBI Taxonomy" id="1227484"/>
    <lineage>
        <taxon>Archaea</taxon>
        <taxon>Methanobacteriati</taxon>
        <taxon>Methanobacteriota</taxon>
        <taxon>Stenosarchaea group</taxon>
        <taxon>Halobacteria</taxon>
        <taxon>Halobacteriales</taxon>
        <taxon>Haloferacaceae</taxon>
        <taxon>Halorubrum</taxon>
    </lineage>
</organism>
<dbReference type="Gene3D" id="3.30.70.2200">
    <property type="match status" value="1"/>
</dbReference>
<dbReference type="GO" id="GO:0005524">
    <property type="term" value="F:ATP binding"/>
    <property type="evidence" value="ECO:0007669"/>
    <property type="project" value="UniProtKB-KW"/>
</dbReference>
<evidence type="ECO:0000256" key="4">
    <source>
        <dbReference type="ARBA" id="ARBA00022741"/>
    </source>
</evidence>
<evidence type="ECO:0000259" key="8">
    <source>
        <dbReference type="Pfam" id="PF22641"/>
    </source>
</evidence>
<feature type="domain" description="TiaS-like TCKD" evidence="8">
    <location>
        <begin position="3"/>
        <end position="68"/>
    </location>
</feature>
<comment type="subcellular location">
    <subcellularLocation>
        <location evidence="6">Cytoplasm</location>
    </subcellularLocation>
</comment>
<feature type="domain" description="TiaS FLD" evidence="7">
    <location>
        <begin position="165"/>
        <end position="279"/>
    </location>
</feature>
<dbReference type="HAMAP" id="MF_01892">
    <property type="entry name" value="tRNA_Ile2_agm2C_synt"/>
    <property type="match status" value="1"/>
</dbReference>
<dbReference type="EC" id="6.3.4.22" evidence="6"/>
<dbReference type="EMBL" id="AOJE01000059">
    <property type="protein sequence ID" value="ELZ38050.1"/>
    <property type="molecule type" value="Genomic_DNA"/>
</dbReference>
<comment type="catalytic activity">
    <reaction evidence="6">
        <text>cytidine(34) in tRNA(Ile2) + agmatine + ATP + H2O = 2-agmatinylcytidine(34) in tRNA(Ile2) + AMP + 2 phosphate + 2 H(+)</text>
        <dbReference type="Rhea" id="RHEA:43608"/>
        <dbReference type="Rhea" id="RHEA-COMP:10625"/>
        <dbReference type="Rhea" id="RHEA-COMP:10626"/>
        <dbReference type="ChEBI" id="CHEBI:15377"/>
        <dbReference type="ChEBI" id="CHEBI:15378"/>
        <dbReference type="ChEBI" id="CHEBI:30616"/>
        <dbReference type="ChEBI" id="CHEBI:43474"/>
        <dbReference type="ChEBI" id="CHEBI:58145"/>
        <dbReference type="ChEBI" id="CHEBI:82748"/>
        <dbReference type="ChEBI" id="CHEBI:83545"/>
        <dbReference type="ChEBI" id="CHEBI:456215"/>
        <dbReference type="EC" id="6.3.4.22"/>
    </reaction>
</comment>
<proteinExistence type="inferred from homology"/>
<comment type="function">
    <text evidence="6">ATP-dependent agmatine transferase that catalyzes the formation of 2-agmatinylcytidine (agm2C) at the wobble position (C34) of tRNA(Ile2), converting the codon specificity from AUG to AUA.</text>
</comment>
<comment type="similarity">
    <text evidence="6">Belongs to the TiaS family.</text>
</comment>
<dbReference type="InterPro" id="IPR013696">
    <property type="entry name" value="TiaS_FLD"/>
</dbReference>
<dbReference type="Gene3D" id="2.40.50.1010">
    <property type="match status" value="1"/>
</dbReference>
<evidence type="ECO:0000313" key="11">
    <source>
        <dbReference type="Proteomes" id="UP000011514"/>
    </source>
</evidence>
<dbReference type="PANTHER" id="PTHR40705">
    <property type="entry name" value="TRNA(ILE2) 2-AGMATINYLCYTIDINE SYNTHETASE TIAS"/>
    <property type="match status" value="1"/>
</dbReference>
<evidence type="ECO:0000259" key="9">
    <source>
        <dbReference type="Pfam" id="PF23783"/>
    </source>
</evidence>
<keyword evidence="4 6" id="KW-0547">Nucleotide-binding</keyword>
<dbReference type="InterPro" id="IPR053870">
    <property type="entry name" value="TiaS-like_TCKD"/>
</dbReference>
<protein>
    <recommendedName>
        <fullName evidence="6">tRNA(Ile2) 2-agmatinylcytidine synthetase TiaS</fullName>
        <shortName evidence="6">tRNA(Ile2)-agm2C synthetase</shortName>
        <ecNumber evidence="6">6.3.4.22</ecNumber>
    </recommendedName>
    <alternativeName>
        <fullName evidence="6">tRNA(Ile2) agmatidine synthetase</fullName>
    </alternativeName>
</protein>
<keyword evidence="2 6" id="KW-0436">Ligase</keyword>
<keyword evidence="11" id="KW-1185">Reference proteome</keyword>
<dbReference type="Pfam" id="PF23783">
    <property type="entry name" value="Zn_ribbon_TiaS"/>
    <property type="match status" value="1"/>
</dbReference>
<gene>
    <name evidence="6" type="primary">tiaS</name>
    <name evidence="10" type="ORF">C471_11366</name>
</gene>
<feature type="domain" description="TiaS C-terminal zinc ribbon" evidence="9">
    <location>
        <begin position="407"/>
        <end position="446"/>
    </location>
</feature>
<keyword evidence="1 6" id="KW-0963">Cytoplasm</keyword>
<evidence type="ECO:0000259" key="7">
    <source>
        <dbReference type="Pfam" id="PF08489"/>
    </source>
</evidence>
<dbReference type="Pfam" id="PF08489">
    <property type="entry name" value="TiaS_FLD"/>
    <property type="match status" value="1"/>
</dbReference>
<dbReference type="GO" id="GO:0016879">
    <property type="term" value="F:ligase activity, forming carbon-nitrogen bonds"/>
    <property type="evidence" value="ECO:0007669"/>
    <property type="project" value="UniProtKB-UniRule"/>
</dbReference>
<keyword evidence="5 6" id="KW-0067">ATP-binding</keyword>
<dbReference type="OrthoDB" id="39189at2157"/>
<dbReference type="PATRIC" id="fig|1227484.4.peg.2233"/>
<sequence>MPIVAVDDTDSRERGMCTTYVGARLAERLDAAGGRVSRRLLVRLNPAVKHKTRGNAAVAVHVSGVGAEAAFDLAAETVREFAAADDPRTSPGVVVADVDAGDADGTGDPFGPGTASVPGDVADFARRALRHRLSLDEALELADEHGFRHAAFGSGGEPDAEAVAGRGRIGALAAVGAPAAFDDWTVERISYRELERCGTPRDVDVERVFAAADRRYPTVWDSVDRGTGDAVCVPNAPGPILHGIRGDDADACREVAEAIASEPVERAATFLTNQGTDAHLAPGAIGDLRDGAGYRVAGVVASEPETKRGGHVHVDVAAPDDDRLRLRCVAFEPTGRFRDRVRALRPGDRVTVCGEHEVRAVEVAGGVDDGSGADGADGADEVAGGRATLKLEKLAVRDLVETEAAVPTCPDCGRSMSSAGRGQGYRCRDCGTDAPGKIEAPIDRELELGWYEVPPSARRHVAKPLIRGGFDGPIHPER</sequence>
<dbReference type="Proteomes" id="UP000011514">
    <property type="component" value="Unassembled WGS sequence"/>
</dbReference>
<comment type="caution">
    <text evidence="10">The sequence shown here is derived from an EMBL/GenBank/DDBJ whole genome shotgun (WGS) entry which is preliminary data.</text>
</comment>
<reference evidence="10 11" key="1">
    <citation type="journal article" date="2014" name="PLoS Genet.">
        <title>Phylogenetically driven sequencing of extremely halophilic archaea reveals strategies for static and dynamic osmo-response.</title>
        <authorList>
            <person name="Becker E.A."/>
            <person name="Seitzer P.M."/>
            <person name="Tritt A."/>
            <person name="Larsen D."/>
            <person name="Krusor M."/>
            <person name="Yao A.I."/>
            <person name="Wu D."/>
            <person name="Madern D."/>
            <person name="Eisen J.A."/>
            <person name="Darling A.E."/>
            <person name="Facciotti M.T."/>
        </authorList>
    </citation>
    <scope>NUCLEOTIDE SEQUENCE [LARGE SCALE GENOMIC DNA]</scope>
    <source>
        <strain evidence="10 11">DSM 1137</strain>
    </source>
</reference>
<keyword evidence="3 6" id="KW-0819">tRNA processing</keyword>
<name>M0DRF5_9EURY</name>
<dbReference type="InterPro" id="IPR055394">
    <property type="entry name" value="Zn_ribbon_TiaS"/>
</dbReference>
<dbReference type="eggNOG" id="arCOG01115">
    <property type="taxonomic scope" value="Archaea"/>
</dbReference>
<dbReference type="AlphaFoldDB" id="M0DRF5"/>
<dbReference type="STRING" id="1227484.C471_11366"/>
<evidence type="ECO:0000256" key="3">
    <source>
        <dbReference type="ARBA" id="ARBA00022694"/>
    </source>
</evidence>
<dbReference type="GO" id="GO:0005737">
    <property type="term" value="C:cytoplasm"/>
    <property type="evidence" value="ECO:0007669"/>
    <property type="project" value="UniProtKB-SubCell"/>
</dbReference>
<evidence type="ECO:0000313" key="10">
    <source>
        <dbReference type="EMBL" id="ELZ38050.1"/>
    </source>
</evidence>
<evidence type="ECO:0000256" key="5">
    <source>
        <dbReference type="ARBA" id="ARBA00022840"/>
    </source>
</evidence>
<evidence type="ECO:0000256" key="6">
    <source>
        <dbReference type="HAMAP-Rule" id="MF_01892"/>
    </source>
</evidence>
<accession>M0DRF5</accession>
<evidence type="ECO:0000256" key="2">
    <source>
        <dbReference type="ARBA" id="ARBA00022598"/>
    </source>
</evidence>
<dbReference type="InterPro" id="IPR024913">
    <property type="entry name" value="tRNA_Ile2__agm2C_synt"/>
</dbReference>
<dbReference type="PANTHER" id="PTHR40705:SF1">
    <property type="entry name" value="TRNA(ILE2) 2-AGMATINYLCYTIDINE SYNTHETASE TIAS"/>
    <property type="match status" value="1"/>
</dbReference>
<dbReference type="GO" id="GO:0002101">
    <property type="term" value="P:tRNA wobble cytosine modification"/>
    <property type="evidence" value="ECO:0007669"/>
    <property type="project" value="UniProtKB-UniRule"/>
</dbReference>
<dbReference type="RefSeq" id="WP_004049083.1">
    <property type="nucleotide sequence ID" value="NZ_AOJE01000059.1"/>
</dbReference>
<dbReference type="Pfam" id="PF22641">
    <property type="entry name" value="TiaS_TCKD"/>
    <property type="match status" value="1"/>
</dbReference>
<evidence type="ECO:0000256" key="1">
    <source>
        <dbReference type="ARBA" id="ARBA00022490"/>
    </source>
</evidence>